<reference evidence="5 6" key="1">
    <citation type="submission" date="2024-05" db="EMBL/GenBank/DDBJ databases">
        <title>Long read based assembly of the Candida bracarensis genome reveals expanded adhesin content.</title>
        <authorList>
            <person name="Marcet-Houben M."/>
            <person name="Ksiezopolska E."/>
            <person name="Gabaldon T."/>
        </authorList>
    </citation>
    <scope>NUCLEOTIDE SEQUENCE [LARGE SCALE GENOMIC DNA]</scope>
    <source>
        <strain evidence="5 6">CBM6</strain>
    </source>
</reference>
<dbReference type="InterPro" id="IPR001130">
    <property type="entry name" value="TatD-like"/>
</dbReference>
<dbReference type="Pfam" id="PF01026">
    <property type="entry name" value="TatD_DNase"/>
    <property type="match status" value="1"/>
</dbReference>
<dbReference type="PROSITE" id="PS01091">
    <property type="entry name" value="TATD_3"/>
    <property type="match status" value="1"/>
</dbReference>
<evidence type="ECO:0000256" key="3">
    <source>
        <dbReference type="ARBA" id="ARBA00022723"/>
    </source>
</evidence>
<proteinExistence type="inferred from homology"/>
<dbReference type="PANTHER" id="PTHR10060">
    <property type="entry name" value="TATD FAMILY DEOXYRIBONUCLEASE"/>
    <property type="match status" value="1"/>
</dbReference>
<protein>
    <submittedName>
        <fullName evidence="5">Uncharacterized protein</fullName>
    </submittedName>
</protein>
<dbReference type="SUPFAM" id="SSF51556">
    <property type="entry name" value="Metallo-dependent hydrolases"/>
    <property type="match status" value="1"/>
</dbReference>
<gene>
    <name evidence="5" type="ORF">RNJ44_02360</name>
</gene>
<dbReference type="EMBL" id="JBEVYD010000012">
    <property type="protein sequence ID" value="KAL3229273.1"/>
    <property type="molecule type" value="Genomic_DNA"/>
</dbReference>
<evidence type="ECO:0000313" key="6">
    <source>
        <dbReference type="Proteomes" id="UP001623330"/>
    </source>
</evidence>
<dbReference type="InterPro" id="IPR032466">
    <property type="entry name" value="Metal_Hydrolase"/>
</dbReference>
<evidence type="ECO:0000256" key="1">
    <source>
        <dbReference type="ARBA" id="ARBA00009275"/>
    </source>
</evidence>
<keyword evidence="2" id="KW-0540">Nuclease</keyword>
<evidence type="ECO:0000256" key="2">
    <source>
        <dbReference type="ARBA" id="ARBA00022722"/>
    </source>
</evidence>
<accession>A0ABR4NN89</accession>
<sequence length="386" mass="44271">MSLGIRKAMAMKFYDIALNLTDPMFFGVYHGKKQHDPDTVAVIKRAYNAGVAASMITGSSMKESRQAIDLASSFNKESVGMKLTYTVGVHPCCVNEFMEHKEDSVTIDNPSDDHDYNNTIYRETLEHPERAIPKLRELYELVKSRLDDPLFRALGEMGLDYDRLNYSSKEMQLLFFEEQLKLSCIVASHKPFFLHMRNCATDFMAILNKFINGFKDEKDLFQWKELTPKEKLVDGVPFYKLNPDVKFVVHSFTDSLEDMKALLASTPNCYIGMNGCSLRDEANIDTVRQIPLDRLLLETDAPWCEIRRTHASHKYLEGYDASKYTHVKKEKLKGYYADQLDTVMVKSRNEPCNMEQVAIVVANIKEIPLDEVADQVWKTSCEVYGD</sequence>
<organism evidence="5 6">
    <name type="scientific">Nakaseomyces bracarensis</name>
    <dbReference type="NCBI Taxonomy" id="273131"/>
    <lineage>
        <taxon>Eukaryota</taxon>
        <taxon>Fungi</taxon>
        <taxon>Dikarya</taxon>
        <taxon>Ascomycota</taxon>
        <taxon>Saccharomycotina</taxon>
        <taxon>Saccharomycetes</taxon>
        <taxon>Saccharomycetales</taxon>
        <taxon>Saccharomycetaceae</taxon>
        <taxon>Nakaseomyces</taxon>
    </lineage>
</organism>
<dbReference type="InterPro" id="IPR050891">
    <property type="entry name" value="TatD-type_Hydrolase"/>
</dbReference>
<evidence type="ECO:0000256" key="4">
    <source>
        <dbReference type="ARBA" id="ARBA00022801"/>
    </source>
</evidence>
<keyword evidence="4" id="KW-0378">Hydrolase</keyword>
<dbReference type="Gene3D" id="3.20.20.140">
    <property type="entry name" value="Metal-dependent hydrolases"/>
    <property type="match status" value="1"/>
</dbReference>
<comment type="caution">
    <text evidence="5">The sequence shown here is derived from an EMBL/GenBank/DDBJ whole genome shotgun (WGS) entry which is preliminary data.</text>
</comment>
<dbReference type="InterPro" id="IPR018228">
    <property type="entry name" value="DNase_TatD-rel_CS"/>
</dbReference>
<comment type="similarity">
    <text evidence="1">Belongs to the metallo-dependent hydrolases superfamily. TatD-type hydrolase family.</text>
</comment>
<keyword evidence="6" id="KW-1185">Reference proteome</keyword>
<dbReference type="Proteomes" id="UP001623330">
    <property type="component" value="Unassembled WGS sequence"/>
</dbReference>
<dbReference type="CDD" id="cd01310">
    <property type="entry name" value="TatD_DNAse"/>
    <property type="match status" value="1"/>
</dbReference>
<keyword evidence="3" id="KW-0479">Metal-binding</keyword>
<dbReference type="PANTHER" id="PTHR10060:SF15">
    <property type="entry name" value="DEOXYRIBONUCLEASE TATDN1"/>
    <property type="match status" value="1"/>
</dbReference>
<name>A0ABR4NN89_9SACH</name>
<evidence type="ECO:0000313" key="5">
    <source>
        <dbReference type="EMBL" id="KAL3229273.1"/>
    </source>
</evidence>